<dbReference type="InterPro" id="IPR010345">
    <property type="entry name" value="IL-17_fam"/>
</dbReference>
<keyword evidence="4 5" id="KW-0732">Signal</keyword>
<dbReference type="GO" id="GO:0005576">
    <property type="term" value="C:extracellular region"/>
    <property type="evidence" value="ECO:0007669"/>
    <property type="project" value="UniProtKB-SubCell"/>
</dbReference>
<gene>
    <name evidence="6" type="primary">IL17-8</name>
</gene>
<dbReference type="InterPro" id="IPR029034">
    <property type="entry name" value="Cystine-knot_cytokine"/>
</dbReference>
<sequence length="175" mass="20153">MSLKKIRPILLLTFLCCQVESGRTNCRNPSSVHKLARGLSRYKLKDLPESFYLMDKLRNKVTVPPQYKGSVYVNLDNENTTCPATLENKLHVCPGYKVMEYDRFRIPSMMLQVHCKCNGCLGSPDKACVRLFYYTRVLRVTGCNEKGVYVCDYFWEKVSNGCVCIKNDRQTMPRG</sequence>
<dbReference type="Pfam" id="PF06083">
    <property type="entry name" value="IL17"/>
    <property type="match status" value="1"/>
</dbReference>
<protein>
    <submittedName>
        <fullName evidence="6">Interleukin 17-8</fullName>
    </submittedName>
</protein>
<evidence type="ECO:0000256" key="5">
    <source>
        <dbReference type="SAM" id="SignalP"/>
    </source>
</evidence>
<organism evidence="6">
    <name type="scientific">Magallana gigas</name>
    <name type="common">Pacific oyster</name>
    <name type="synonym">Crassostrea gigas</name>
    <dbReference type="NCBI Taxonomy" id="29159"/>
    <lineage>
        <taxon>Eukaryota</taxon>
        <taxon>Metazoa</taxon>
        <taxon>Spiralia</taxon>
        <taxon>Lophotrochozoa</taxon>
        <taxon>Mollusca</taxon>
        <taxon>Bivalvia</taxon>
        <taxon>Autobranchia</taxon>
        <taxon>Pteriomorphia</taxon>
        <taxon>Ostreida</taxon>
        <taxon>Ostreoidea</taxon>
        <taxon>Ostreidae</taxon>
        <taxon>Magallana</taxon>
    </lineage>
</organism>
<comment type="subcellular location">
    <subcellularLocation>
        <location evidence="1">Secreted</location>
    </subcellularLocation>
</comment>
<evidence type="ECO:0000256" key="1">
    <source>
        <dbReference type="ARBA" id="ARBA00004613"/>
    </source>
</evidence>
<name>A0A0K0PWI0_MAGGI</name>
<evidence type="ECO:0000256" key="3">
    <source>
        <dbReference type="ARBA" id="ARBA00022525"/>
    </source>
</evidence>
<keyword evidence="3" id="KW-0964">Secreted</keyword>
<evidence type="ECO:0000256" key="4">
    <source>
        <dbReference type="ARBA" id="ARBA00022729"/>
    </source>
</evidence>
<proteinExistence type="evidence at transcript level"/>
<comment type="similarity">
    <text evidence="2">Belongs to the IL-17 family.</text>
</comment>
<reference evidence="6" key="1">
    <citation type="submission" date="2015-02" db="EMBL/GenBank/DDBJ databases">
        <authorList>
            <person name="Chooi Y.-H."/>
        </authorList>
    </citation>
    <scope>NUCLEOTIDE SEQUENCE</scope>
</reference>
<dbReference type="Gene3D" id="2.10.90.10">
    <property type="entry name" value="Cystine-knot cytokines"/>
    <property type="match status" value="1"/>
</dbReference>
<accession>A0A0K0PWI0</accession>
<dbReference type="AlphaFoldDB" id="A0A0K0PWI0"/>
<feature type="signal peptide" evidence="5">
    <location>
        <begin position="1"/>
        <end position="21"/>
    </location>
</feature>
<dbReference type="SMR" id="A0A0K0PWI0"/>
<dbReference type="GO" id="GO:0005125">
    <property type="term" value="F:cytokine activity"/>
    <property type="evidence" value="ECO:0007669"/>
    <property type="project" value="InterPro"/>
</dbReference>
<dbReference type="EMBL" id="KP749466">
    <property type="protein sequence ID" value="AKQ98198.1"/>
    <property type="molecule type" value="mRNA"/>
</dbReference>
<dbReference type="SUPFAM" id="SSF57501">
    <property type="entry name" value="Cystine-knot cytokines"/>
    <property type="match status" value="1"/>
</dbReference>
<feature type="chain" id="PRO_5005451507" evidence="5">
    <location>
        <begin position="22"/>
        <end position="175"/>
    </location>
</feature>
<evidence type="ECO:0000313" key="6">
    <source>
        <dbReference type="EMBL" id="AKQ98198.1"/>
    </source>
</evidence>
<evidence type="ECO:0000256" key="2">
    <source>
        <dbReference type="ARBA" id="ARBA00007236"/>
    </source>
</evidence>